<reference evidence="3 4" key="1">
    <citation type="submission" date="2020-09" db="EMBL/GenBank/DDBJ databases">
        <title>Novel species in genus Gordonia.</title>
        <authorList>
            <person name="Zhang G."/>
        </authorList>
    </citation>
    <scope>NUCLEOTIDE SEQUENCE [LARGE SCALE GENOMIC DNA]</scope>
    <source>
        <strain evidence="3 4">ON-33</strain>
    </source>
</reference>
<dbReference type="InterPro" id="IPR013207">
    <property type="entry name" value="LGFP"/>
</dbReference>
<feature type="region of interest" description="Disordered" evidence="1">
    <location>
        <begin position="25"/>
        <end position="67"/>
    </location>
</feature>
<dbReference type="RefSeq" id="WP_164309761.1">
    <property type="nucleotide sequence ID" value="NZ_BAABAD010000004.1"/>
</dbReference>
<dbReference type="Proteomes" id="UP000602395">
    <property type="component" value="Unassembled WGS sequence"/>
</dbReference>
<keyword evidence="2" id="KW-0732">Signal</keyword>
<evidence type="ECO:0008006" key="5">
    <source>
        <dbReference type="Google" id="ProtNLM"/>
    </source>
</evidence>
<evidence type="ECO:0000313" key="3">
    <source>
        <dbReference type="EMBL" id="MBD1322163.1"/>
    </source>
</evidence>
<dbReference type="EMBL" id="JACWMS010000005">
    <property type="protein sequence ID" value="MBD1322163.1"/>
    <property type="molecule type" value="Genomic_DNA"/>
</dbReference>
<proteinExistence type="predicted"/>
<feature type="signal peptide" evidence="2">
    <location>
        <begin position="1"/>
        <end position="23"/>
    </location>
</feature>
<gene>
    <name evidence="3" type="ORF">IDF66_21505</name>
</gene>
<organism evidence="3 4">
    <name type="scientific">Gordonia hankookensis</name>
    <dbReference type="NCBI Taxonomy" id="589403"/>
    <lineage>
        <taxon>Bacteria</taxon>
        <taxon>Bacillati</taxon>
        <taxon>Actinomycetota</taxon>
        <taxon>Actinomycetes</taxon>
        <taxon>Mycobacteriales</taxon>
        <taxon>Gordoniaceae</taxon>
        <taxon>Gordonia</taxon>
    </lineage>
</organism>
<keyword evidence="4" id="KW-1185">Reference proteome</keyword>
<comment type="caution">
    <text evidence="3">The sequence shown here is derived from an EMBL/GenBank/DDBJ whole genome shotgun (WGS) entry which is preliminary data.</text>
</comment>
<name>A0ABR7WHB5_9ACTN</name>
<accession>A0ABR7WHB5</accession>
<evidence type="ECO:0000313" key="4">
    <source>
        <dbReference type="Proteomes" id="UP000602395"/>
    </source>
</evidence>
<sequence>MKQTTRRVVAIAAAASIATLGVAACSDDSNSDSSTSSAASSAVMGSESGASGSAEASGEASGANGSVELTAADGTKVTLSGPIAAKYQTATEKQKTDLGAPKTGADASGTGDNGVVFQQFDGGVITAKNADAGTPAYVTWGKIRDAWNVPRDETGKPAPDGKGGSQGPLGVATSDETDADGVKTSTFEHGKITWTESTDQVEVTVNGTVVPAQ</sequence>
<feature type="region of interest" description="Disordered" evidence="1">
    <location>
        <begin position="89"/>
        <end position="110"/>
    </location>
</feature>
<feature type="compositionally biased region" description="Low complexity" evidence="1">
    <location>
        <begin position="25"/>
        <end position="66"/>
    </location>
</feature>
<evidence type="ECO:0000256" key="2">
    <source>
        <dbReference type="SAM" id="SignalP"/>
    </source>
</evidence>
<dbReference type="Pfam" id="PF08310">
    <property type="entry name" value="LGFP"/>
    <property type="match status" value="2"/>
</dbReference>
<feature type="chain" id="PRO_5045872483" description="LGFP repeat-containing protein" evidence="2">
    <location>
        <begin position="24"/>
        <end position="213"/>
    </location>
</feature>
<protein>
    <recommendedName>
        <fullName evidence="5">LGFP repeat-containing protein</fullName>
    </recommendedName>
</protein>
<evidence type="ECO:0000256" key="1">
    <source>
        <dbReference type="SAM" id="MobiDB-lite"/>
    </source>
</evidence>
<feature type="region of interest" description="Disordered" evidence="1">
    <location>
        <begin position="149"/>
        <end position="188"/>
    </location>
</feature>
<dbReference type="PROSITE" id="PS51257">
    <property type="entry name" value="PROKAR_LIPOPROTEIN"/>
    <property type="match status" value="1"/>
</dbReference>